<proteinExistence type="predicted"/>
<evidence type="ECO:0000313" key="1">
    <source>
        <dbReference type="EMBL" id="SPK70625.1"/>
    </source>
</evidence>
<name>A0A375IBI7_9BURK</name>
<accession>A0A375IBI7</accession>
<gene>
    <name evidence="1" type="ORF">CT19425_U610021</name>
</gene>
<dbReference type="AlphaFoldDB" id="A0A375IBI7"/>
<evidence type="ECO:0000313" key="2">
    <source>
        <dbReference type="Proteomes" id="UP000255505"/>
    </source>
</evidence>
<sequence length="56" mass="6609">MNLNNLEAEFTRQGHRRLWRLATFNPEVGAGNCDRIWLNIRTTLVLLVNRYLCTSF</sequence>
<reference evidence="1 2" key="1">
    <citation type="submission" date="2018-01" db="EMBL/GenBank/DDBJ databases">
        <authorList>
            <person name="Gaut B.S."/>
            <person name="Morton B.R."/>
            <person name="Clegg M.T."/>
            <person name="Duvall M.R."/>
        </authorList>
    </citation>
    <scope>NUCLEOTIDE SEQUENCE [LARGE SCALE GENOMIC DNA]</scope>
    <source>
        <strain evidence="1">Cupriavidus taiwanensis LMG 19425</strain>
    </source>
</reference>
<dbReference type="Proteomes" id="UP000255505">
    <property type="component" value="Unassembled WGS sequence"/>
</dbReference>
<dbReference type="EMBL" id="OOEF01000058">
    <property type="protein sequence ID" value="SPK70625.1"/>
    <property type="molecule type" value="Genomic_DNA"/>
</dbReference>
<protein>
    <submittedName>
        <fullName evidence="1">Uncharacterized protein</fullName>
    </submittedName>
</protein>
<organism evidence="1 2">
    <name type="scientific">Cupriavidus taiwanensis</name>
    <dbReference type="NCBI Taxonomy" id="164546"/>
    <lineage>
        <taxon>Bacteria</taxon>
        <taxon>Pseudomonadati</taxon>
        <taxon>Pseudomonadota</taxon>
        <taxon>Betaproteobacteria</taxon>
        <taxon>Burkholderiales</taxon>
        <taxon>Burkholderiaceae</taxon>
        <taxon>Cupriavidus</taxon>
    </lineage>
</organism>